<accession>A0A0J1DHF0</accession>
<dbReference type="EMBL" id="JPHZ01000007">
    <property type="protein sequence ID" value="KLT91568.1"/>
    <property type="molecule type" value="Genomic_DNA"/>
</dbReference>
<reference evidence="1 2" key="1">
    <citation type="submission" date="2014-07" db="EMBL/GenBank/DDBJ databases">
        <authorList>
            <person name="Harkins D.M."/>
            <person name="Lesho E."/>
            <person name="Waterman P.E."/>
            <person name="Chan A."/>
            <person name="Fouts D.E."/>
        </authorList>
    </citation>
    <scope>NUCLEOTIDE SEQUENCE [LARGE SCALE GENOMIC DNA]</scope>
    <source>
        <strain evidence="1 2">MRSN 3527</strain>
    </source>
</reference>
<comment type="caution">
    <text evidence="1">The sequence shown here is derived from an EMBL/GenBank/DDBJ whole genome shotgun (WGS) entry which is preliminary data.</text>
</comment>
<evidence type="ECO:0000313" key="1">
    <source>
        <dbReference type="EMBL" id="KLT91568.1"/>
    </source>
</evidence>
<dbReference type="AlphaFoldDB" id="A0A0J1DHF0"/>
<proteinExistence type="predicted"/>
<evidence type="ECO:0000313" key="2">
    <source>
        <dbReference type="Proteomes" id="UP000036122"/>
    </source>
</evidence>
<dbReference type="PATRIC" id="fig|1409923.3.peg.535"/>
<dbReference type="RefSeq" id="WP_000250506.1">
    <property type="nucleotide sequence ID" value="NZ_JPHZ01000007.1"/>
</dbReference>
<organism evidence="1 2">
    <name type="scientific">Acinetobacter baumannii MRSN 3527</name>
    <dbReference type="NCBI Taxonomy" id="1409923"/>
    <lineage>
        <taxon>Bacteria</taxon>
        <taxon>Pseudomonadati</taxon>
        <taxon>Pseudomonadota</taxon>
        <taxon>Gammaproteobacteria</taxon>
        <taxon>Moraxellales</taxon>
        <taxon>Moraxellaceae</taxon>
        <taxon>Acinetobacter</taxon>
        <taxon>Acinetobacter calcoaceticus/baumannii complex</taxon>
    </lineage>
</organism>
<name>A0A0J1DHF0_ACIBA</name>
<dbReference type="Proteomes" id="UP000036122">
    <property type="component" value="Unassembled WGS sequence"/>
</dbReference>
<dbReference type="Pfam" id="PF06074">
    <property type="entry name" value="Portal_Mu"/>
    <property type="match status" value="1"/>
</dbReference>
<protein>
    <submittedName>
        <fullName evidence="1">PF06074 family protein</fullName>
    </submittedName>
</protein>
<sequence>MVQNPQIVFASIMAKKDRTSKKQDRTALETQQTAEVSWLSNQWQEHPVVGMTPYRLHQLLTEAEQGNLQAQADLFCDMEERDGHIFAEMDKRKKGVNKLAWGVKPPKNASTQEKKIAEEVQEWIDDIKNFEMFLFNAMDAVGHGYSCQEIQWKRLGNLWLPDSFEHVVPRNFMTPHNQLNCLRLNDGSPDGAEFWDFGWFNHLHQAKTGYISRSGLYRVLAFPFVFKNYAVRDVMEFLEIYGMPIRIGKYPSGATKEEKMTLQRAVMLIGRNAGGTIPNGMSIDFESAADGDTANHMNMIKYFEQIQSKVIVGGTLISQADGKSSTNAQSKTHEIQFETLIKSDAKQLARSITDNLIDYLMRLNYPNIPKDRYPEFYFDTSDVEDMEVFSNSLEKLVGVGMKIPLSWAHEKLGIPQPANDKEPVLGIVQQQNQAPNLALNTYQPNLLNNLIAANSAQLPVEEQALQLLLKEQSENAQTTAEDWTKQLLAKINAGNEEEVLALLQDVYPGDDEPALQEKLTRLIFAAEVMGHLSVQAEQS</sequence>
<dbReference type="InterPro" id="IPR009279">
    <property type="entry name" value="Portal_Mu"/>
</dbReference>
<gene>
    <name evidence="1" type="ORF">T630_2375</name>
</gene>